<dbReference type="Proteomes" id="UP000327013">
    <property type="component" value="Chromosome 8"/>
</dbReference>
<keyword evidence="3" id="KW-1185">Reference proteome</keyword>
<feature type="region of interest" description="Disordered" evidence="1">
    <location>
        <begin position="1"/>
        <end position="22"/>
    </location>
</feature>
<organism evidence="2 3">
    <name type="scientific">Carpinus fangiana</name>
    <dbReference type="NCBI Taxonomy" id="176857"/>
    <lineage>
        <taxon>Eukaryota</taxon>
        <taxon>Viridiplantae</taxon>
        <taxon>Streptophyta</taxon>
        <taxon>Embryophyta</taxon>
        <taxon>Tracheophyta</taxon>
        <taxon>Spermatophyta</taxon>
        <taxon>Magnoliopsida</taxon>
        <taxon>eudicotyledons</taxon>
        <taxon>Gunneridae</taxon>
        <taxon>Pentapetalae</taxon>
        <taxon>rosids</taxon>
        <taxon>fabids</taxon>
        <taxon>Fagales</taxon>
        <taxon>Betulaceae</taxon>
        <taxon>Carpinus</taxon>
    </lineage>
</organism>
<dbReference type="EMBL" id="CM017328">
    <property type="protein sequence ID" value="KAE8124784.1"/>
    <property type="molecule type" value="Genomic_DNA"/>
</dbReference>
<dbReference type="AlphaFoldDB" id="A0A5N6RV45"/>
<evidence type="ECO:0000313" key="2">
    <source>
        <dbReference type="EMBL" id="KAE8124784.1"/>
    </source>
</evidence>
<name>A0A5N6RV45_9ROSI</name>
<evidence type="ECO:0000313" key="3">
    <source>
        <dbReference type="Proteomes" id="UP000327013"/>
    </source>
</evidence>
<protein>
    <submittedName>
        <fullName evidence="2">Uncharacterized protein</fullName>
    </submittedName>
</protein>
<sequence>MDAPAALTSTASMEIPQSPDNGLGGVDCMDLMETFGYMDLVESNDFFDPSCIFQNEQNQLEDLMCEEHALQEHDRSPAEWLRTNKEIVSAEDLRSMRIKKATICVAAKRLGRSFELQRKDSRDLDNLLSLVC</sequence>
<proteinExistence type="predicted"/>
<dbReference type="OrthoDB" id="757982at2759"/>
<accession>A0A5N6RV45</accession>
<evidence type="ECO:0000256" key="1">
    <source>
        <dbReference type="SAM" id="MobiDB-lite"/>
    </source>
</evidence>
<reference evidence="2 3" key="1">
    <citation type="submission" date="2019-06" db="EMBL/GenBank/DDBJ databases">
        <title>A chromosomal-level reference genome of Carpinus fangiana (Coryloideae, Betulaceae).</title>
        <authorList>
            <person name="Yang X."/>
            <person name="Wang Z."/>
            <person name="Zhang L."/>
            <person name="Hao G."/>
            <person name="Liu J."/>
            <person name="Yang Y."/>
        </authorList>
    </citation>
    <scope>NUCLEOTIDE SEQUENCE [LARGE SCALE GENOMIC DNA]</scope>
    <source>
        <strain evidence="2">Cfa_2016G</strain>
        <tissue evidence="2">Leaf</tissue>
    </source>
</reference>
<gene>
    <name evidence="2" type="ORF">FH972_019637</name>
</gene>